<accession>A0A8T1EAJ1</accession>
<gene>
    <name evidence="1" type="ORF">PC117_g3442</name>
</gene>
<organism evidence="1 2">
    <name type="scientific">Phytophthora cactorum</name>
    <dbReference type="NCBI Taxonomy" id="29920"/>
    <lineage>
        <taxon>Eukaryota</taxon>
        <taxon>Sar</taxon>
        <taxon>Stramenopiles</taxon>
        <taxon>Oomycota</taxon>
        <taxon>Peronosporomycetes</taxon>
        <taxon>Peronosporales</taxon>
        <taxon>Peronosporaceae</taxon>
        <taxon>Phytophthora</taxon>
    </lineage>
</organism>
<reference evidence="1" key="1">
    <citation type="submission" date="2018-10" db="EMBL/GenBank/DDBJ databases">
        <title>Effector identification in a new, highly contiguous assembly of the strawberry crown rot pathogen Phytophthora cactorum.</title>
        <authorList>
            <person name="Armitage A.D."/>
            <person name="Nellist C.F."/>
            <person name="Bates H."/>
            <person name="Vickerstaff R.J."/>
            <person name="Harrison R.J."/>
        </authorList>
    </citation>
    <scope>NUCLEOTIDE SEQUENCE</scope>
    <source>
        <strain evidence="1">4040</strain>
    </source>
</reference>
<proteinExistence type="predicted"/>
<dbReference type="AlphaFoldDB" id="A0A8T1EAJ1"/>
<name>A0A8T1EAJ1_9STRA</name>
<protein>
    <submittedName>
        <fullName evidence="1">Uncharacterized protein</fullName>
    </submittedName>
</protein>
<dbReference type="EMBL" id="RCMK01000049">
    <property type="protein sequence ID" value="KAG2951629.1"/>
    <property type="molecule type" value="Genomic_DNA"/>
</dbReference>
<evidence type="ECO:0000313" key="2">
    <source>
        <dbReference type="Proteomes" id="UP000736787"/>
    </source>
</evidence>
<comment type="caution">
    <text evidence="1">The sequence shown here is derived from an EMBL/GenBank/DDBJ whole genome shotgun (WGS) entry which is preliminary data.</text>
</comment>
<evidence type="ECO:0000313" key="1">
    <source>
        <dbReference type="EMBL" id="KAG2951629.1"/>
    </source>
</evidence>
<dbReference type="Proteomes" id="UP000736787">
    <property type="component" value="Unassembled WGS sequence"/>
</dbReference>
<sequence>MTPLLPMWSYKLLQARRNFRGSVVSAKLNKLDGGAQPCPLRSRNKPSDNVPEELNNLRVSAIALIKKSAEQVKHRKNAKEVESAIIFGTSDTWKRKPRSNGKRAKSEIVFVNKKVEP</sequence>
<dbReference type="VEuPathDB" id="FungiDB:PC110_g23630"/>